<proteinExistence type="predicted"/>
<dbReference type="Proteomes" id="UP001595705">
    <property type="component" value="Unassembled WGS sequence"/>
</dbReference>
<feature type="chain" id="PRO_5046045094" description="Lipoprotein" evidence="2">
    <location>
        <begin position="24"/>
        <end position="79"/>
    </location>
</feature>
<protein>
    <recommendedName>
        <fullName evidence="5">Lipoprotein</fullName>
    </recommendedName>
</protein>
<keyword evidence="2" id="KW-0732">Signal</keyword>
<accession>A0ABV7XLL5</accession>
<feature type="region of interest" description="Disordered" evidence="1">
    <location>
        <begin position="22"/>
        <end position="45"/>
    </location>
</feature>
<dbReference type="PROSITE" id="PS51257">
    <property type="entry name" value="PROKAR_LIPOPROTEIN"/>
    <property type="match status" value="1"/>
</dbReference>
<sequence length="79" mass="8108">MPRSLATSTMIPGALLLTLACTACNRPPPPPPDQPPEPQANTQLHDAIQAPIDRAKAVEGAVQDAAEKQKAAIDAATGS</sequence>
<feature type="signal peptide" evidence="2">
    <location>
        <begin position="1"/>
        <end position="23"/>
    </location>
</feature>
<dbReference type="EMBL" id="JBHRYA010000007">
    <property type="protein sequence ID" value="MFC3716435.1"/>
    <property type="molecule type" value="Genomic_DNA"/>
</dbReference>
<keyword evidence="4" id="KW-1185">Reference proteome</keyword>
<dbReference type="RefSeq" id="WP_386743582.1">
    <property type="nucleotide sequence ID" value="NZ_JBHRYA010000007.1"/>
</dbReference>
<name>A0ABV7XLL5_9GAMM</name>
<feature type="compositionally biased region" description="Pro residues" evidence="1">
    <location>
        <begin position="26"/>
        <end position="38"/>
    </location>
</feature>
<evidence type="ECO:0008006" key="5">
    <source>
        <dbReference type="Google" id="ProtNLM"/>
    </source>
</evidence>
<organism evidence="3 4">
    <name type="scientific">Luteimonas soli</name>
    <dbReference type="NCBI Taxonomy" id="1648966"/>
    <lineage>
        <taxon>Bacteria</taxon>
        <taxon>Pseudomonadati</taxon>
        <taxon>Pseudomonadota</taxon>
        <taxon>Gammaproteobacteria</taxon>
        <taxon>Lysobacterales</taxon>
        <taxon>Lysobacteraceae</taxon>
        <taxon>Luteimonas</taxon>
    </lineage>
</organism>
<evidence type="ECO:0000256" key="1">
    <source>
        <dbReference type="SAM" id="MobiDB-lite"/>
    </source>
</evidence>
<evidence type="ECO:0000313" key="4">
    <source>
        <dbReference type="Proteomes" id="UP001595705"/>
    </source>
</evidence>
<gene>
    <name evidence="3" type="ORF">ACFONC_09740</name>
</gene>
<reference evidence="4" key="1">
    <citation type="journal article" date="2019" name="Int. J. Syst. Evol. Microbiol.">
        <title>The Global Catalogue of Microorganisms (GCM) 10K type strain sequencing project: providing services to taxonomists for standard genome sequencing and annotation.</title>
        <authorList>
            <consortium name="The Broad Institute Genomics Platform"/>
            <consortium name="The Broad Institute Genome Sequencing Center for Infectious Disease"/>
            <person name="Wu L."/>
            <person name="Ma J."/>
        </authorList>
    </citation>
    <scope>NUCLEOTIDE SEQUENCE [LARGE SCALE GENOMIC DNA]</scope>
    <source>
        <strain evidence="4">KCTC 42441</strain>
    </source>
</reference>
<evidence type="ECO:0000313" key="3">
    <source>
        <dbReference type="EMBL" id="MFC3716435.1"/>
    </source>
</evidence>
<evidence type="ECO:0000256" key="2">
    <source>
        <dbReference type="SAM" id="SignalP"/>
    </source>
</evidence>
<comment type="caution">
    <text evidence="3">The sequence shown here is derived from an EMBL/GenBank/DDBJ whole genome shotgun (WGS) entry which is preliminary data.</text>
</comment>